<dbReference type="SUPFAM" id="SSF51905">
    <property type="entry name" value="FAD/NAD(P)-binding domain"/>
    <property type="match status" value="1"/>
</dbReference>
<protein>
    <submittedName>
        <fullName evidence="2">FAD-dependent oxidoreductase</fullName>
    </submittedName>
</protein>
<organism evidence="2 3">
    <name type="scientific">Nocardia pulmonis</name>
    <dbReference type="NCBI Taxonomy" id="2951408"/>
    <lineage>
        <taxon>Bacteria</taxon>
        <taxon>Bacillati</taxon>
        <taxon>Actinomycetota</taxon>
        <taxon>Actinomycetes</taxon>
        <taxon>Mycobacteriales</taxon>
        <taxon>Nocardiaceae</taxon>
        <taxon>Nocardia</taxon>
    </lineage>
</organism>
<comment type="caution">
    <text evidence="2">The sequence shown here is derived from an EMBL/GenBank/DDBJ whole genome shotgun (WGS) entry which is preliminary data.</text>
</comment>
<reference evidence="2" key="1">
    <citation type="submission" date="2022-06" db="EMBL/GenBank/DDBJ databases">
        <title>Novel species in genus nocardia.</title>
        <authorList>
            <person name="Li F."/>
        </authorList>
    </citation>
    <scope>NUCLEOTIDE SEQUENCE</scope>
    <source>
        <strain evidence="2">CDC141</strain>
    </source>
</reference>
<sequence>MSSEPVAAVVGAGISGIAAALRLRSAGYAVRILERGDRLGGRLGMAELDGRDIMVGGKNIGRGYTRVRALLERLGGVEYEPFGINTSRVVDGRLVPLDSDRRSQTLRAIVRMCDLRDLPRLDSIARRVRAADSARFLGSEFARSLAARSDREPLASHFGPRTTANFLRPITVRMNGAEPDEVFLGTFPTNMGMLLDHFDQTRTGLRQVLSRVEEQVEVCYGQEVVGIEARAGGVVLHTRDAQDVSGYDAVAICTPAHAAAALLRALSPALAELLRSVRYFPATIAVARYAHDVFARDVRALALDDGPCSNVGSYGRDARNLVRYTFSGRRGRLTDPDAGTVDTLITETERVLEAHLGIVRSPRTAVAVRHWPQAYCAYLPRHDMFLDAVAAATAAVPGLALAGDYLLGASLEACCRSGEAAADALAVRAGAPPNTLEQKAFG</sequence>
<dbReference type="Gene3D" id="3.50.50.60">
    <property type="entry name" value="FAD/NAD(P)-binding domain"/>
    <property type="match status" value="3"/>
</dbReference>
<proteinExistence type="predicted"/>
<dbReference type="InterPro" id="IPR002937">
    <property type="entry name" value="Amino_oxidase"/>
</dbReference>
<dbReference type="InterPro" id="IPR050464">
    <property type="entry name" value="Zeta_carotene_desat/Oxidored"/>
</dbReference>
<name>A0A9X2E7D8_9NOCA</name>
<evidence type="ECO:0000259" key="1">
    <source>
        <dbReference type="Pfam" id="PF01593"/>
    </source>
</evidence>
<dbReference type="Proteomes" id="UP001139157">
    <property type="component" value="Unassembled WGS sequence"/>
</dbReference>
<dbReference type="GO" id="GO:0016491">
    <property type="term" value="F:oxidoreductase activity"/>
    <property type="evidence" value="ECO:0007669"/>
    <property type="project" value="InterPro"/>
</dbReference>
<dbReference type="Pfam" id="PF01593">
    <property type="entry name" value="Amino_oxidase"/>
    <property type="match status" value="1"/>
</dbReference>
<evidence type="ECO:0000313" key="3">
    <source>
        <dbReference type="Proteomes" id="UP001139157"/>
    </source>
</evidence>
<dbReference type="InterPro" id="IPR036188">
    <property type="entry name" value="FAD/NAD-bd_sf"/>
</dbReference>
<keyword evidence="3" id="KW-1185">Reference proteome</keyword>
<feature type="domain" description="Amine oxidase" evidence="1">
    <location>
        <begin position="14"/>
        <end position="425"/>
    </location>
</feature>
<accession>A0A9X2E7D8</accession>
<gene>
    <name evidence="2" type="ORF">NDR86_19260</name>
</gene>
<dbReference type="AlphaFoldDB" id="A0A9X2E7D8"/>
<dbReference type="EMBL" id="JAMRXG010000007">
    <property type="protein sequence ID" value="MCM6775619.1"/>
    <property type="molecule type" value="Genomic_DNA"/>
</dbReference>
<evidence type="ECO:0000313" key="2">
    <source>
        <dbReference type="EMBL" id="MCM6775619.1"/>
    </source>
</evidence>
<dbReference type="RefSeq" id="WP_251913860.1">
    <property type="nucleotide sequence ID" value="NZ_JAMRXG010000007.1"/>
</dbReference>
<dbReference type="PANTHER" id="PTHR42923">
    <property type="entry name" value="PROTOPORPHYRINOGEN OXIDASE"/>
    <property type="match status" value="1"/>
</dbReference>